<dbReference type="PROSITE" id="PS51257">
    <property type="entry name" value="PROKAR_LIPOPROTEIN"/>
    <property type="match status" value="1"/>
</dbReference>
<dbReference type="InterPro" id="IPR043128">
    <property type="entry name" value="Rev_trsase/Diguanyl_cyclase"/>
</dbReference>
<dbReference type="CDD" id="cd01949">
    <property type="entry name" value="GGDEF"/>
    <property type="match status" value="1"/>
</dbReference>
<reference evidence="5 6" key="1">
    <citation type="submission" date="2020-08" db="EMBL/GenBank/DDBJ databases">
        <title>Genomic Encyclopedia of Type Strains, Phase IV (KMG-IV): sequencing the most valuable type-strain genomes for metagenomic binning, comparative biology and taxonomic classification.</title>
        <authorList>
            <person name="Goeker M."/>
        </authorList>
    </citation>
    <scope>NUCLEOTIDE SEQUENCE [LARGE SCALE GENOMIC DNA]</scope>
    <source>
        <strain evidence="5 6">DSM 103733</strain>
    </source>
</reference>
<evidence type="ECO:0000256" key="3">
    <source>
        <dbReference type="SAM" id="Phobius"/>
    </source>
</evidence>
<evidence type="ECO:0000256" key="2">
    <source>
        <dbReference type="ARBA" id="ARBA00034247"/>
    </source>
</evidence>
<protein>
    <recommendedName>
        <fullName evidence="1">diguanylate cyclase</fullName>
        <ecNumber evidence="1">2.7.7.65</ecNumber>
    </recommendedName>
</protein>
<dbReference type="NCBIfam" id="TIGR00254">
    <property type="entry name" value="GGDEF"/>
    <property type="match status" value="1"/>
</dbReference>
<dbReference type="OrthoDB" id="115048at2"/>
<evidence type="ECO:0000259" key="4">
    <source>
        <dbReference type="PROSITE" id="PS50887"/>
    </source>
</evidence>
<comment type="catalytic activity">
    <reaction evidence="2">
        <text>2 GTP = 3',3'-c-di-GMP + 2 diphosphate</text>
        <dbReference type="Rhea" id="RHEA:24898"/>
        <dbReference type="ChEBI" id="CHEBI:33019"/>
        <dbReference type="ChEBI" id="CHEBI:37565"/>
        <dbReference type="ChEBI" id="CHEBI:58805"/>
        <dbReference type="EC" id="2.7.7.65"/>
    </reaction>
</comment>
<gene>
    <name evidence="5" type="ORF">HNQ77_004607</name>
</gene>
<sequence length="381" mass="41410">MSMRLLMTGYSLALLAVLLGCVIVARSRYAYRGIHWLTASVSAALIGVALVDGRGLIPDFASIVLGNEAILASFVLLHQAILVIVRSRRSYPGFSQGLAALVCAALMYFTYSAPDIASRIVVMSAAVALQCAISAWVLLTTDEPALRSPMRMLAGVLISFQVLEIARIVAAILRPPPPDIMHADDVHSFFMLLQCIMGLANMAAVLWLALCSQRDDLHAMAFTDGLTGLMNRRGFDELLEREIQRSQYGSEPIALLLIDLDHFKAINDQFGHQTGDEVIRCMSKLLHAQTRAADSVARYGGEEFVMLLRGSQTGHAESVAERLRNQIAAIEGLPHGICLTASIGIAVYGPDDTITSLVKRSDDALYRSKRLGRNRVSTATV</sequence>
<feature type="transmembrane region" description="Helical" evidence="3">
    <location>
        <begin position="34"/>
        <end position="51"/>
    </location>
</feature>
<feature type="transmembrane region" description="Helical" evidence="3">
    <location>
        <begin position="152"/>
        <end position="174"/>
    </location>
</feature>
<dbReference type="PROSITE" id="PS50887">
    <property type="entry name" value="GGDEF"/>
    <property type="match status" value="1"/>
</dbReference>
<dbReference type="Pfam" id="PF00990">
    <property type="entry name" value="GGDEF"/>
    <property type="match status" value="1"/>
</dbReference>
<keyword evidence="3" id="KW-0472">Membrane</keyword>
<dbReference type="RefSeq" id="WP_050060342.1">
    <property type="nucleotide sequence ID" value="NZ_JACHEK010000010.1"/>
</dbReference>
<dbReference type="EMBL" id="JACHEK010000010">
    <property type="protein sequence ID" value="MBB6146628.1"/>
    <property type="molecule type" value="Genomic_DNA"/>
</dbReference>
<dbReference type="EC" id="2.7.7.65" evidence="1"/>
<dbReference type="InterPro" id="IPR050469">
    <property type="entry name" value="Diguanylate_Cyclase"/>
</dbReference>
<dbReference type="SUPFAM" id="SSF55073">
    <property type="entry name" value="Nucleotide cyclase"/>
    <property type="match status" value="1"/>
</dbReference>
<feature type="transmembrane region" description="Helical" evidence="3">
    <location>
        <begin position="63"/>
        <end position="85"/>
    </location>
</feature>
<dbReference type="PANTHER" id="PTHR45138:SF9">
    <property type="entry name" value="DIGUANYLATE CYCLASE DGCM-RELATED"/>
    <property type="match status" value="1"/>
</dbReference>
<feature type="transmembrane region" description="Helical" evidence="3">
    <location>
        <begin position="120"/>
        <end position="140"/>
    </location>
</feature>
<keyword evidence="3" id="KW-1133">Transmembrane helix</keyword>
<dbReference type="InterPro" id="IPR029787">
    <property type="entry name" value="Nucleotide_cyclase"/>
</dbReference>
<organism evidence="5 6">
    <name type="scientific">Silvibacterium bohemicum</name>
    <dbReference type="NCBI Taxonomy" id="1577686"/>
    <lineage>
        <taxon>Bacteria</taxon>
        <taxon>Pseudomonadati</taxon>
        <taxon>Acidobacteriota</taxon>
        <taxon>Terriglobia</taxon>
        <taxon>Terriglobales</taxon>
        <taxon>Acidobacteriaceae</taxon>
        <taxon>Silvibacterium</taxon>
    </lineage>
</organism>
<dbReference type="Gene3D" id="3.30.70.270">
    <property type="match status" value="1"/>
</dbReference>
<feature type="transmembrane region" description="Helical" evidence="3">
    <location>
        <begin position="186"/>
        <end position="210"/>
    </location>
</feature>
<name>A0A841K7R8_9BACT</name>
<proteinExistence type="predicted"/>
<feature type="transmembrane region" description="Helical" evidence="3">
    <location>
        <begin position="97"/>
        <end position="114"/>
    </location>
</feature>
<feature type="transmembrane region" description="Helical" evidence="3">
    <location>
        <begin position="6"/>
        <end position="25"/>
    </location>
</feature>
<dbReference type="GO" id="GO:0052621">
    <property type="term" value="F:diguanylate cyclase activity"/>
    <property type="evidence" value="ECO:0007669"/>
    <property type="project" value="UniProtKB-EC"/>
</dbReference>
<feature type="domain" description="GGDEF" evidence="4">
    <location>
        <begin position="251"/>
        <end position="381"/>
    </location>
</feature>
<dbReference type="InterPro" id="IPR000160">
    <property type="entry name" value="GGDEF_dom"/>
</dbReference>
<keyword evidence="3" id="KW-0812">Transmembrane</keyword>
<dbReference type="AlphaFoldDB" id="A0A841K7R8"/>
<keyword evidence="6" id="KW-1185">Reference proteome</keyword>
<evidence type="ECO:0000313" key="6">
    <source>
        <dbReference type="Proteomes" id="UP000538666"/>
    </source>
</evidence>
<evidence type="ECO:0000313" key="5">
    <source>
        <dbReference type="EMBL" id="MBB6146628.1"/>
    </source>
</evidence>
<evidence type="ECO:0000256" key="1">
    <source>
        <dbReference type="ARBA" id="ARBA00012528"/>
    </source>
</evidence>
<comment type="caution">
    <text evidence="5">The sequence shown here is derived from an EMBL/GenBank/DDBJ whole genome shotgun (WGS) entry which is preliminary data.</text>
</comment>
<dbReference type="FunFam" id="3.30.70.270:FF:000001">
    <property type="entry name" value="Diguanylate cyclase domain protein"/>
    <property type="match status" value="1"/>
</dbReference>
<dbReference type="SMART" id="SM00267">
    <property type="entry name" value="GGDEF"/>
    <property type="match status" value="1"/>
</dbReference>
<dbReference type="PANTHER" id="PTHR45138">
    <property type="entry name" value="REGULATORY COMPONENTS OF SENSORY TRANSDUCTION SYSTEM"/>
    <property type="match status" value="1"/>
</dbReference>
<dbReference type="Proteomes" id="UP000538666">
    <property type="component" value="Unassembled WGS sequence"/>
</dbReference>
<accession>A0A841K7R8</accession>